<keyword evidence="2" id="KW-1185">Reference proteome</keyword>
<dbReference type="HOGENOM" id="CLU_2761825_0_0_1"/>
<reference evidence="1" key="1">
    <citation type="submission" date="2013-04" db="UniProtKB">
        <authorList>
            <consortium name="EnsemblPlants"/>
        </authorList>
    </citation>
    <scope>IDENTIFICATION</scope>
</reference>
<name>J3LG65_ORYBR</name>
<dbReference type="AlphaFoldDB" id="J3LG65"/>
<accession>J3LG65</accession>
<protein>
    <submittedName>
        <fullName evidence="1">Uncharacterized protein</fullName>
    </submittedName>
</protein>
<proteinExistence type="predicted"/>
<dbReference type="Gramene" id="OB02G36320.1">
    <property type="protein sequence ID" value="OB02G36320.1"/>
    <property type="gene ID" value="OB02G36320"/>
</dbReference>
<evidence type="ECO:0000313" key="1">
    <source>
        <dbReference type="EnsemblPlants" id="OB02G36320.1"/>
    </source>
</evidence>
<dbReference type="Proteomes" id="UP000006038">
    <property type="component" value="Unassembled WGS sequence"/>
</dbReference>
<evidence type="ECO:0000313" key="2">
    <source>
        <dbReference type="Proteomes" id="UP000006038"/>
    </source>
</evidence>
<dbReference type="EnsemblPlants" id="OB02G36320.1">
    <property type="protein sequence ID" value="OB02G36320.1"/>
    <property type="gene ID" value="OB02G36320"/>
</dbReference>
<sequence length="70" mass="7742">MVIVNATTYCRRLLEVLAIRICEIETVVVGTILLQQSSIDDAVLFLVLILDDDLNAKATFAPSTFFVPDN</sequence>
<organism evidence="1">
    <name type="scientific">Oryza brachyantha</name>
    <name type="common">malo sina</name>
    <dbReference type="NCBI Taxonomy" id="4533"/>
    <lineage>
        <taxon>Eukaryota</taxon>
        <taxon>Viridiplantae</taxon>
        <taxon>Streptophyta</taxon>
        <taxon>Embryophyta</taxon>
        <taxon>Tracheophyta</taxon>
        <taxon>Spermatophyta</taxon>
        <taxon>Magnoliopsida</taxon>
        <taxon>Liliopsida</taxon>
        <taxon>Poales</taxon>
        <taxon>Poaceae</taxon>
        <taxon>BOP clade</taxon>
        <taxon>Oryzoideae</taxon>
        <taxon>Oryzeae</taxon>
        <taxon>Oryzinae</taxon>
        <taxon>Oryza</taxon>
    </lineage>
</organism>